<dbReference type="Gene3D" id="3.30.1490.100">
    <property type="entry name" value="DNA polymerase, Y-family, little finger domain"/>
    <property type="match status" value="1"/>
</dbReference>
<evidence type="ECO:0000256" key="10">
    <source>
        <dbReference type="ARBA" id="ARBA00023204"/>
    </source>
</evidence>
<dbReference type="InterPro" id="IPR043128">
    <property type="entry name" value="Rev_trsase/Diguanyl_cyclase"/>
</dbReference>
<dbReference type="Gene3D" id="3.40.1170.60">
    <property type="match status" value="1"/>
</dbReference>
<dbReference type="InterPro" id="IPR043502">
    <property type="entry name" value="DNA/RNA_pol_sf"/>
</dbReference>
<dbReference type="EC" id="2.7.7.7" evidence="1"/>
<dbReference type="InterPro" id="IPR001126">
    <property type="entry name" value="UmuC"/>
</dbReference>
<evidence type="ECO:0000256" key="4">
    <source>
        <dbReference type="ARBA" id="ARBA00022695"/>
    </source>
</evidence>
<organism evidence="13 14">
    <name type="scientific">Brachionus calyciflorus</name>
    <dbReference type="NCBI Taxonomy" id="104777"/>
    <lineage>
        <taxon>Eukaryota</taxon>
        <taxon>Metazoa</taxon>
        <taxon>Spiralia</taxon>
        <taxon>Gnathifera</taxon>
        <taxon>Rotifera</taxon>
        <taxon>Eurotatoria</taxon>
        <taxon>Monogononta</taxon>
        <taxon>Pseudotrocha</taxon>
        <taxon>Ploima</taxon>
        <taxon>Brachionidae</taxon>
        <taxon>Brachionus</taxon>
    </lineage>
</organism>
<comment type="caution">
    <text evidence="13">The sequence shown here is derived from an EMBL/GenBank/DDBJ whole genome shotgun (WGS) entry which is preliminary data.</text>
</comment>
<dbReference type="InterPro" id="IPR022880">
    <property type="entry name" value="DNApol_IV"/>
</dbReference>
<dbReference type="PROSITE" id="PS50173">
    <property type="entry name" value="UMUC"/>
    <property type="match status" value="1"/>
</dbReference>
<keyword evidence="6" id="KW-0479">Metal-binding</keyword>
<comment type="catalytic activity">
    <reaction evidence="11">
        <text>DNA(n) + a 2'-deoxyribonucleoside 5'-triphosphate = DNA(n+1) + diphosphate</text>
        <dbReference type="Rhea" id="RHEA:22508"/>
        <dbReference type="Rhea" id="RHEA-COMP:17339"/>
        <dbReference type="Rhea" id="RHEA-COMP:17340"/>
        <dbReference type="ChEBI" id="CHEBI:33019"/>
        <dbReference type="ChEBI" id="CHEBI:61560"/>
        <dbReference type="ChEBI" id="CHEBI:173112"/>
        <dbReference type="EC" id="2.7.7.7"/>
    </reaction>
</comment>
<dbReference type="GO" id="GO:0042276">
    <property type="term" value="P:error-prone translesion synthesis"/>
    <property type="evidence" value="ECO:0007669"/>
    <property type="project" value="TreeGrafter"/>
</dbReference>
<keyword evidence="9" id="KW-0239">DNA-directed DNA polymerase</keyword>
<evidence type="ECO:0000256" key="11">
    <source>
        <dbReference type="ARBA" id="ARBA00049244"/>
    </source>
</evidence>
<dbReference type="GO" id="GO:0006260">
    <property type="term" value="P:DNA replication"/>
    <property type="evidence" value="ECO:0007669"/>
    <property type="project" value="UniProtKB-KW"/>
</dbReference>
<dbReference type="OrthoDB" id="1747274at2759"/>
<dbReference type="GO" id="GO:0003887">
    <property type="term" value="F:DNA-directed DNA polymerase activity"/>
    <property type="evidence" value="ECO:0007669"/>
    <property type="project" value="UniProtKB-KW"/>
</dbReference>
<evidence type="ECO:0000256" key="8">
    <source>
        <dbReference type="ARBA" id="ARBA00022842"/>
    </source>
</evidence>
<keyword evidence="3" id="KW-0808">Transferase</keyword>
<dbReference type="GO" id="GO:0046872">
    <property type="term" value="F:metal ion binding"/>
    <property type="evidence" value="ECO:0007669"/>
    <property type="project" value="UniProtKB-KW"/>
</dbReference>
<protein>
    <recommendedName>
        <fullName evidence="2">DNA polymerase kappa</fullName>
        <ecNumber evidence="1">2.7.7.7</ecNumber>
    </recommendedName>
</protein>
<dbReference type="SUPFAM" id="SSF100879">
    <property type="entry name" value="Lesion bypass DNA polymerase (Y-family), little finger domain"/>
    <property type="match status" value="1"/>
</dbReference>
<evidence type="ECO:0000256" key="7">
    <source>
        <dbReference type="ARBA" id="ARBA00022763"/>
    </source>
</evidence>
<gene>
    <name evidence="13" type="ORF">OXX778_LOCUS9683</name>
</gene>
<keyword evidence="10" id="KW-0234">DNA repair</keyword>
<dbReference type="HAMAP" id="MF_01113">
    <property type="entry name" value="DNApol_IV"/>
    <property type="match status" value="1"/>
</dbReference>
<dbReference type="Pfam" id="PF00817">
    <property type="entry name" value="IMS"/>
    <property type="match status" value="1"/>
</dbReference>
<dbReference type="Gene3D" id="1.10.150.810">
    <property type="match status" value="1"/>
</dbReference>
<dbReference type="InterPro" id="IPR017961">
    <property type="entry name" value="DNA_pol_Y-fam_little_finger"/>
</dbReference>
<dbReference type="FunFam" id="3.40.1170.60:FF:000002">
    <property type="entry name" value="Polymerase (DNA directed) kappa"/>
    <property type="match status" value="1"/>
</dbReference>
<evidence type="ECO:0000256" key="1">
    <source>
        <dbReference type="ARBA" id="ARBA00012417"/>
    </source>
</evidence>
<evidence type="ECO:0000256" key="6">
    <source>
        <dbReference type="ARBA" id="ARBA00022723"/>
    </source>
</evidence>
<dbReference type="PANTHER" id="PTHR11076:SF33">
    <property type="entry name" value="DNA POLYMERASE KAPPA"/>
    <property type="match status" value="1"/>
</dbReference>
<evidence type="ECO:0000259" key="12">
    <source>
        <dbReference type="PROSITE" id="PS50173"/>
    </source>
</evidence>
<keyword evidence="14" id="KW-1185">Reference proteome</keyword>
<dbReference type="Gene3D" id="1.10.150.20">
    <property type="entry name" value="5' to 3' exonuclease, C-terminal subdomain"/>
    <property type="match status" value="1"/>
</dbReference>
<dbReference type="InterPro" id="IPR036775">
    <property type="entry name" value="DNA_pol_Y-fam_lit_finger_sf"/>
</dbReference>
<evidence type="ECO:0000256" key="5">
    <source>
        <dbReference type="ARBA" id="ARBA00022705"/>
    </source>
</evidence>
<keyword evidence="4" id="KW-0548">Nucleotidyltransferase</keyword>
<evidence type="ECO:0000256" key="9">
    <source>
        <dbReference type="ARBA" id="ARBA00022932"/>
    </source>
</evidence>
<accession>A0A813X0G7</accession>
<proteinExistence type="inferred from homology"/>
<dbReference type="EMBL" id="CAJNOC010001451">
    <property type="protein sequence ID" value="CAF0865981.1"/>
    <property type="molecule type" value="Genomic_DNA"/>
</dbReference>
<dbReference type="FunFam" id="3.30.1490.100:FF:000004">
    <property type="entry name" value="DNA polymerase IV"/>
    <property type="match status" value="1"/>
</dbReference>
<dbReference type="InterPro" id="IPR050116">
    <property type="entry name" value="DNA_polymerase-Y"/>
</dbReference>
<dbReference type="Gene3D" id="3.30.70.270">
    <property type="match status" value="1"/>
</dbReference>
<keyword evidence="8" id="KW-0460">Magnesium</keyword>
<evidence type="ECO:0000256" key="2">
    <source>
        <dbReference type="ARBA" id="ARBA00016178"/>
    </source>
</evidence>
<dbReference type="PANTHER" id="PTHR11076">
    <property type="entry name" value="DNA REPAIR POLYMERASE UMUC / TRANSFERASE FAMILY MEMBER"/>
    <property type="match status" value="1"/>
</dbReference>
<evidence type="ECO:0000256" key="3">
    <source>
        <dbReference type="ARBA" id="ARBA00022679"/>
    </source>
</evidence>
<sequence length="559" mass="64349">METNLTDTKSVSNVSRMQINDTKAGMQNIDKEKINAIILKHSKNSKFYKRQQEKEDEIKRKSIEKLNYFSKISLNEIQAAKKYTDEFVGKYERNRDLSRTIVHIDMDAFYANVEIRDNPSLADKPMAVGGESMLSTSNYIARRYGVRAAMPGFIARELCPDLIIVPGNYQKYHAESAKIMNIISKYDSNYSARSLDEAYCDITEHLIQRLNLGTENRTFPKYFKNSEEVLANEETVTFGYDAEECVREIRHRIYLATNLTASAGIGCNLRLAKLCSDVNKPNGQFRLESDSEKIIKFIEDLPIRKVNGIGPSTALQLDCYGIKTCKDLYEKGHMIYLLETQNTFEFLMLACRGLGSNRIEHDTERKSLGHETTFPSGISNNKDEMIKICHELSEEVSQELIQERLKASKVNLKIKTVDFQVYSRTRSLKTYTNTAEDIFEGIKWLFMNEWKNSKEKLRLRLIGVRVVDLKDENSLLKLSPGKNPTNSKKLDDFFKKLQVPINKELDEPDNSFELKEKTNFLCPHCAVYFEGNKDFHIQHLDSCLNFSSVNSEYKTIIIT</sequence>
<keyword evidence="5" id="KW-0235">DNA replication</keyword>
<dbReference type="AlphaFoldDB" id="A0A813X0G7"/>
<evidence type="ECO:0000313" key="13">
    <source>
        <dbReference type="EMBL" id="CAF0865981.1"/>
    </source>
</evidence>
<feature type="domain" description="UmuC" evidence="12">
    <location>
        <begin position="101"/>
        <end position="310"/>
    </location>
</feature>
<dbReference type="Pfam" id="PF11799">
    <property type="entry name" value="IMS_C"/>
    <property type="match status" value="1"/>
</dbReference>
<dbReference type="CDD" id="cd03586">
    <property type="entry name" value="PolY_Pol_IV_kappa"/>
    <property type="match status" value="1"/>
</dbReference>
<dbReference type="Proteomes" id="UP000663879">
    <property type="component" value="Unassembled WGS sequence"/>
</dbReference>
<reference evidence="13" key="1">
    <citation type="submission" date="2021-02" db="EMBL/GenBank/DDBJ databases">
        <authorList>
            <person name="Nowell W R."/>
        </authorList>
    </citation>
    <scope>NUCLEOTIDE SEQUENCE</scope>
    <source>
        <strain evidence="13">Ploen Becks lab</strain>
    </source>
</reference>
<dbReference type="GO" id="GO:0005634">
    <property type="term" value="C:nucleus"/>
    <property type="evidence" value="ECO:0007669"/>
    <property type="project" value="TreeGrafter"/>
</dbReference>
<keyword evidence="7" id="KW-0227">DNA damage</keyword>
<dbReference type="SUPFAM" id="SSF56672">
    <property type="entry name" value="DNA/RNA polymerases"/>
    <property type="match status" value="1"/>
</dbReference>
<dbReference type="GO" id="GO:0003684">
    <property type="term" value="F:damaged DNA binding"/>
    <property type="evidence" value="ECO:0007669"/>
    <property type="project" value="InterPro"/>
</dbReference>
<name>A0A813X0G7_9BILA</name>
<dbReference type="GO" id="GO:0006281">
    <property type="term" value="P:DNA repair"/>
    <property type="evidence" value="ECO:0007669"/>
    <property type="project" value="UniProtKB-KW"/>
</dbReference>
<evidence type="ECO:0000313" key="14">
    <source>
        <dbReference type="Proteomes" id="UP000663879"/>
    </source>
</evidence>